<dbReference type="InterPro" id="IPR020476">
    <property type="entry name" value="Nudix_hydrolase"/>
</dbReference>
<dbReference type="InterPro" id="IPR000086">
    <property type="entry name" value="NUDIX_hydrolase_dom"/>
</dbReference>
<dbReference type="PRINTS" id="PR00502">
    <property type="entry name" value="NUDIXFAMILY"/>
</dbReference>
<dbReference type="InterPro" id="IPR020084">
    <property type="entry name" value="NUDIX_hydrolase_CS"/>
</dbReference>
<comment type="cofactor">
    <cofactor evidence="1">
        <name>Mg(2+)</name>
        <dbReference type="ChEBI" id="CHEBI:18420"/>
    </cofactor>
</comment>
<comment type="catalytic activity">
    <reaction evidence="14">
        <text>8-oxo-dGTP + H2O = 8-oxo-dGMP + diphosphate + H(+)</text>
        <dbReference type="Rhea" id="RHEA:31575"/>
        <dbReference type="ChEBI" id="CHEBI:15377"/>
        <dbReference type="ChEBI" id="CHEBI:15378"/>
        <dbReference type="ChEBI" id="CHEBI:33019"/>
        <dbReference type="ChEBI" id="CHEBI:63224"/>
        <dbReference type="ChEBI" id="CHEBI:77896"/>
    </reaction>
    <physiologicalReaction direction="left-to-right" evidence="14">
        <dbReference type="Rhea" id="RHEA:31576"/>
    </physiologicalReaction>
</comment>
<evidence type="ECO:0000256" key="13">
    <source>
        <dbReference type="ARBA" id="ARBA00024459"/>
    </source>
</evidence>
<evidence type="ECO:0000256" key="21">
    <source>
        <dbReference type="ARBA" id="ARBA00031927"/>
    </source>
</evidence>
<evidence type="ECO:0000313" key="29">
    <source>
        <dbReference type="EMBL" id="KIJ61438.1"/>
    </source>
</evidence>
<feature type="domain" description="Nudix hydrolase" evidence="28">
    <location>
        <begin position="26"/>
        <end position="153"/>
    </location>
</feature>
<dbReference type="PROSITE" id="PS00893">
    <property type="entry name" value="NUDIX_BOX"/>
    <property type="match status" value="1"/>
</dbReference>
<evidence type="ECO:0000256" key="4">
    <source>
        <dbReference type="ARBA" id="ARBA00005582"/>
    </source>
</evidence>
<dbReference type="Gene3D" id="3.90.79.10">
    <property type="entry name" value="Nucleoside Triphosphate Pyrophosphohydrolase"/>
    <property type="match status" value="1"/>
</dbReference>
<keyword evidence="11" id="KW-0539">Nucleus</keyword>
<comment type="catalytic activity">
    <reaction evidence="25">
        <text>N(6)-methyl-dATP + H2O = N(6)-methyl-dAMP + diphosphate + H(+)</text>
        <dbReference type="Rhea" id="RHEA:67604"/>
        <dbReference type="ChEBI" id="CHEBI:15377"/>
        <dbReference type="ChEBI" id="CHEBI:15378"/>
        <dbReference type="ChEBI" id="CHEBI:33019"/>
        <dbReference type="ChEBI" id="CHEBI:169976"/>
        <dbReference type="ChEBI" id="CHEBI:172872"/>
    </reaction>
    <physiologicalReaction direction="left-to-right" evidence="25">
        <dbReference type="Rhea" id="RHEA:67605"/>
    </physiologicalReaction>
</comment>
<evidence type="ECO:0000313" key="30">
    <source>
        <dbReference type="Proteomes" id="UP000053820"/>
    </source>
</evidence>
<evidence type="ECO:0000256" key="26">
    <source>
        <dbReference type="ARBA" id="ARBA00053094"/>
    </source>
</evidence>
<dbReference type="OrthoDB" id="447842at2759"/>
<dbReference type="GO" id="GO:0005634">
    <property type="term" value="C:nucleus"/>
    <property type="evidence" value="ECO:0007669"/>
    <property type="project" value="UniProtKB-SubCell"/>
</dbReference>
<keyword evidence="7" id="KW-0479">Metal-binding</keyword>
<dbReference type="AlphaFoldDB" id="A0A0C9W4L7"/>
<keyword evidence="6" id="KW-0963">Cytoplasm</keyword>
<sequence>VPPGLQGNPIPFAEGGREHNWLPFEQRRFYTNAFVISDDKLLLGYKKRGFGVDMYNGFGGKVEPGETPAQAAARELKEESGIDAPLEHAGTLLFLAVGSEWAFHIEVYSARSYTGTPTETDEMRPEWFSLSEASVKGVPSPPSESSSSSTNLPPIPYSEMWADDIYWLPYLVRGQKFAGRAD</sequence>
<dbReference type="GO" id="GO:0003723">
    <property type="term" value="F:RNA binding"/>
    <property type="evidence" value="ECO:0007669"/>
    <property type="project" value="UniProtKB-KW"/>
</dbReference>
<evidence type="ECO:0000256" key="8">
    <source>
        <dbReference type="ARBA" id="ARBA00022801"/>
    </source>
</evidence>
<comment type="catalytic activity">
    <reaction evidence="12">
        <text>8-oxo-dATP + H2O = 8-oxo-dAMP + diphosphate + H(+)</text>
        <dbReference type="Rhea" id="RHEA:65396"/>
        <dbReference type="ChEBI" id="CHEBI:15377"/>
        <dbReference type="ChEBI" id="CHEBI:15378"/>
        <dbReference type="ChEBI" id="CHEBI:33019"/>
        <dbReference type="ChEBI" id="CHEBI:71361"/>
        <dbReference type="ChEBI" id="CHEBI:172871"/>
    </reaction>
    <physiologicalReaction direction="left-to-right" evidence="12">
        <dbReference type="Rhea" id="RHEA:65397"/>
    </physiologicalReaction>
</comment>
<name>A0A0C9W4L7_9AGAM</name>
<dbReference type="EC" id="3.6.1.56" evidence="16"/>
<protein>
    <recommendedName>
        <fullName evidence="17">Oxidized purine nucleoside triphosphate hydrolase</fullName>
        <ecNumber evidence="16">3.6.1.56</ecNumber>
    </recommendedName>
    <alternativeName>
        <fullName evidence="21">2-hydroxy-dATP diphosphatase</fullName>
    </alternativeName>
    <alternativeName>
        <fullName evidence="20">7,8-dihydro-8-oxoguanine triphosphatase</fullName>
    </alternativeName>
    <alternativeName>
        <fullName evidence="19">8-oxo-dGTPase</fullName>
    </alternativeName>
    <alternativeName>
        <fullName evidence="22">Methylated purine nucleoside triphosphate hydrolase</fullName>
    </alternativeName>
    <alternativeName>
        <fullName evidence="18">Nucleoside diphosphate-linked moiety X motif 1</fullName>
    </alternativeName>
</protein>
<dbReference type="PANTHER" id="PTHR43758">
    <property type="entry name" value="7,8-DIHYDRO-8-OXOGUANINE TRIPHOSPHATASE"/>
    <property type="match status" value="1"/>
</dbReference>
<evidence type="ECO:0000256" key="20">
    <source>
        <dbReference type="ARBA" id="ARBA00030682"/>
    </source>
</evidence>
<evidence type="ECO:0000256" key="14">
    <source>
        <dbReference type="ARBA" id="ARBA00024486"/>
    </source>
</evidence>
<evidence type="ECO:0000256" key="1">
    <source>
        <dbReference type="ARBA" id="ARBA00001946"/>
    </source>
</evidence>
<dbReference type="Pfam" id="PF00293">
    <property type="entry name" value="NUDIX"/>
    <property type="match status" value="1"/>
</dbReference>
<evidence type="ECO:0000256" key="3">
    <source>
        <dbReference type="ARBA" id="ARBA00004496"/>
    </source>
</evidence>
<comment type="function">
    <text evidence="26">Oxidized purine nucleoside triphosphate hydrolase which is a prominent sanitizer of the oxidized nucleotide pool. Catalyzes the hydrolysis of 2-oxo-dATP (2-hydroxy-dATP) into 2-oxo-dAMP. Also has a significant hydrolase activity toward 2-oxo-ATP, 8-oxo-dGTP and 8-oxo-dATP. Through the hydrolysis of oxidized purine nucleoside triphosphates, prevents their incorporation into DNA and the subsequent transversions A:T to C:G and G:C to T:A. Also catalyzes the hydrolysis of methylated purine nucleoside triphosphate preventing their integration into DNA. Through this antimutagenic activity protects cells from oxidative stress.</text>
</comment>
<dbReference type="GO" id="GO:0042262">
    <property type="term" value="P:DNA protection"/>
    <property type="evidence" value="ECO:0007669"/>
    <property type="project" value="InterPro"/>
</dbReference>
<evidence type="ECO:0000256" key="19">
    <source>
        <dbReference type="ARBA" id="ARBA00030634"/>
    </source>
</evidence>
<comment type="catalytic activity">
    <reaction evidence="24">
        <text>O(6)-methyl-dGTP + H2O = O(6)-methyl-dGMP + diphosphate + H(+)</text>
        <dbReference type="Rhea" id="RHEA:67600"/>
        <dbReference type="ChEBI" id="CHEBI:15377"/>
        <dbReference type="ChEBI" id="CHEBI:15378"/>
        <dbReference type="ChEBI" id="CHEBI:33019"/>
        <dbReference type="ChEBI" id="CHEBI:169974"/>
        <dbReference type="ChEBI" id="CHEBI:169975"/>
    </reaction>
    <physiologicalReaction direction="left-to-right" evidence="24">
        <dbReference type="Rhea" id="RHEA:67601"/>
    </physiologicalReaction>
</comment>
<dbReference type="GO" id="GO:0005737">
    <property type="term" value="C:cytoplasm"/>
    <property type="evidence" value="ECO:0007669"/>
    <property type="project" value="UniProtKB-SubCell"/>
</dbReference>
<evidence type="ECO:0000256" key="5">
    <source>
        <dbReference type="ARBA" id="ARBA00011245"/>
    </source>
</evidence>
<evidence type="ECO:0000256" key="16">
    <source>
        <dbReference type="ARBA" id="ARBA00026103"/>
    </source>
</evidence>
<keyword evidence="30" id="KW-1185">Reference proteome</keyword>
<evidence type="ECO:0000256" key="23">
    <source>
        <dbReference type="ARBA" id="ARBA00048002"/>
    </source>
</evidence>
<evidence type="ECO:0000256" key="9">
    <source>
        <dbReference type="ARBA" id="ARBA00022842"/>
    </source>
</evidence>
<keyword evidence="9" id="KW-0460">Magnesium</keyword>
<evidence type="ECO:0000256" key="10">
    <source>
        <dbReference type="ARBA" id="ARBA00022884"/>
    </source>
</evidence>
<reference evidence="29 30" key="1">
    <citation type="submission" date="2014-04" db="EMBL/GenBank/DDBJ databases">
        <title>Evolutionary Origins and Diversification of the Mycorrhizal Mutualists.</title>
        <authorList>
            <consortium name="DOE Joint Genome Institute"/>
            <consortium name="Mycorrhizal Genomics Consortium"/>
            <person name="Kohler A."/>
            <person name="Kuo A."/>
            <person name="Nagy L.G."/>
            <person name="Floudas D."/>
            <person name="Copeland A."/>
            <person name="Barry K.W."/>
            <person name="Cichocki N."/>
            <person name="Veneault-Fourrey C."/>
            <person name="LaButti K."/>
            <person name="Lindquist E.A."/>
            <person name="Lipzen A."/>
            <person name="Lundell T."/>
            <person name="Morin E."/>
            <person name="Murat C."/>
            <person name="Riley R."/>
            <person name="Ohm R."/>
            <person name="Sun H."/>
            <person name="Tunlid A."/>
            <person name="Henrissat B."/>
            <person name="Grigoriev I.V."/>
            <person name="Hibbett D.S."/>
            <person name="Martin F."/>
        </authorList>
    </citation>
    <scope>NUCLEOTIDE SEQUENCE [LARGE SCALE GENOMIC DNA]</scope>
    <source>
        <strain evidence="29 30">MD-312</strain>
    </source>
</reference>
<dbReference type="PROSITE" id="PS51462">
    <property type="entry name" value="NUDIX"/>
    <property type="match status" value="1"/>
</dbReference>
<comment type="similarity">
    <text evidence="4 27">Belongs to the Nudix hydrolase family.</text>
</comment>
<dbReference type="GO" id="GO:0046872">
    <property type="term" value="F:metal ion binding"/>
    <property type="evidence" value="ECO:0007669"/>
    <property type="project" value="UniProtKB-KW"/>
</dbReference>
<comment type="subunit">
    <text evidence="5">Monomer.</text>
</comment>
<proteinExistence type="inferred from homology"/>
<comment type="catalytic activity">
    <reaction evidence="23">
        <text>N(6)-methyl-ATP + H2O = N(6)-methyl-AMP + diphosphate + H(+)</text>
        <dbReference type="Rhea" id="RHEA:67608"/>
        <dbReference type="ChEBI" id="CHEBI:15377"/>
        <dbReference type="ChEBI" id="CHEBI:15378"/>
        <dbReference type="ChEBI" id="CHEBI:33019"/>
        <dbReference type="ChEBI" id="CHEBI:144842"/>
        <dbReference type="ChEBI" id="CHEBI:172873"/>
    </reaction>
    <physiologicalReaction direction="left-to-right" evidence="23">
        <dbReference type="Rhea" id="RHEA:67609"/>
    </physiologicalReaction>
</comment>
<evidence type="ECO:0000256" key="27">
    <source>
        <dbReference type="RuleBase" id="RU003476"/>
    </source>
</evidence>
<feature type="non-terminal residue" evidence="29">
    <location>
        <position position="1"/>
    </location>
</feature>
<accession>A0A0C9W4L7</accession>
<evidence type="ECO:0000256" key="2">
    <source>
        <dbReference type="ARBA" id="ARBA00004123"/>
    </source>
</evidence>
<evidence type="ECO:0000256" key="7">
    <source>
        <dbReference type="ARBA" id="ARBA00022723"/>
    </source>
</evidence>
<keyword evidence="10" id="KW-0694">RNA-binding</keyword>
<dbReference type="GO" id="GO:0008828">
    <property type="term" value="F:dATP diphosphatase activity"/>
    <property type="evidence" value="ECO:0007669"/>
    <property type="project" value="UniProtKB-EC"/>
</dbReference>
<dbReference type="CDD" id="cd03427">
    <property type="entry name" value="NUDIX_MTH1_Nudt1"/>
    <property type="match status" value="1"/>
</dbReference>
<evidence type="ECO:0000256" key="12">
    <source>
        <dbReference type="ARBA" id="ARBA00024448"/>
    </source>
</evidence>
<dbReference type="PANTHER" id="PTHR43758:SF2">
    <property type="entry name" value="OXIDIZED PURINE NUCLEOSIDE TRIPHOSPHATE HYDROLASE"/>
    <property type="match status" value="1"/>
</dbReference>
<evidence type="ECO:0000256" key="17">
    <source>
        <dbReference type="ARBA" id="ARBA00026218"/>
    </source>
</evidence>
<organism evidence="29 30">
    <name type="scientific">Hydnomerulius pinastri MD-312</name>
    <dbReference type="NCBI Taxonomy" id="994086"/>
    <lineage>
        <taxon>Eukaryota</taxon>
        <taxon>Fungi</taxon>
        <taxon>Dikarya</taxon>
        <taxon>Basidiomycota</taxon>
        <taxon>Agaricomycotina</taxon>
        <taxon>Agaricomycetes</taxon>
        <taxon>Agaricomycetidae</taxon>
        <taxon>Boletales</taxon>
        <taxon>Boletales incertae sedis</taxon>
        <taxon>Leucogyrophana</taxon>
    </lineage>
</organism>
<dbReference type="EMBL" id="KN839862">
    <property type="protein sequence ID" value="KIJ61438.1"/>
    <property type="molecule type" value="Genomic_DNA"/>
</dbReference>
<evidence type="ECO:0000256" key="15">
    <source>
        <dbReference type="ARBA" id="ARBA00024596"/>
    </source>
</evidence>
<comment type="subcellular location">
    <subcellularLocation>
        <location evidence="3">Cytoplasm</location>
    </subcellularLocation>
    <subcellularLocation>
        <location evidence="2">Nucleus</location>
    </subcellularLocation>
</comment>
<gene>
    <name evidence="29" type="ORF">HYDPIDRAFT_69630</name>
</gene>
<dbReference type="InterPro" id="IPR015797">
    <property type="entry name" value="NUDIX_hydrolase-like_dom_sf"/>
</dbReference>
<comment type="catalytic activity">
    <reaction evidence="13">
        <text>2-oxo-dATP + H2O = 2-oxo-dAMP + diphosphate + H(+)</text>
        <dbReference type="Rhea" id="RHEA:31583"/>
        <dbReference type="ChEBI" id="CHEBI:15377"/>
        <dbReference type="ChEBI" id="CHEBI:15378"/>
        <dbReference type="ChEBI" id="CHEBI:33019"/>
        <dbReference type="ChEBI" id="CHEBI:63212"/>
        <dbReference type="ChEBI" id="CHEBI:77897"/>
        <dbReference type="EC" id="3.6.1.56"/>
    </reaction>
    <physiologicalReaction direction="left-to-right" evidence="13">
        <dbReference type="Rhea" id="RHEA:31584"/>
    </physiologicalReaction>
</comment>
<evidence type="ECO:0000256" key="22">
    <source>
        <dbReference type="ARBA" id="ARBA00032071"/>
    </source>
</evidence>
<feature type="non-terminal residue" evidence="29">
    <location>
        <position position="182"/>
    </location>
</feature>
<dbReference type="InterPro" id="IPR003563">
    <property type="entry name" value="8ODP"/>
</dbReference>
<comment type="catalytic activity">
    <reaction evidence="15">
        <text>2-oxo-ATP + H2O = 2-oxo-AMP + diphosphate + H(+)</text>
        <dbReference type="Rhea" id="RHEA:67392"/>
        <dbReference type="ChEBI" id="CHEBI:15377"/>
        <dbReference type="ChEBI" id="CHEBI:15378"/>
        <dbReference type="ChEBI" id="CHEBI:33019"/>
        <dbReference type="ChEBI" id="CHEBI:71395"/>
        <dbReference type="ChEBI" id="CHEBI:172878"/>
    </reaction>
    <physiologicalReaction direction="left-to-right" evidence="15">
        <dbReference type="Rhea" id="RHEA:67393"/>
    </physiologicalReaction>
</comment>
<dbReference type="GO" id="GO:0008413">
    <property type="term" value="F:8-oxo-7,8-dihydroguanosine triphosphate pyrophosphatase activity"/>
    <property type="evidence" value="ECO:0007669"/>
    <property type="project" value="InterPro"/>
</dbReference>
<evidence type="ECO:0000256" key="18">
    <source>
        <dbReference type="ARBA" id="ARBA00029673"/>
    </source>
</evidence>
<evidence type="ECO:0000259" key="28">
    <source>
        <dbReference type="PROSITE" id="PS51462"/>
    </source>
</evidence>
<dbReference type="SUPFAM" id="SSF55811">
    <property type="entry name" value="Nudix"/>
    <property type="match status" value="1"/>
</dbReference>
<dbReference type="HOGENOM" id="CLU_037162_11_1_1"/>
<evidence type="ECO:0000256" key="24">
    <source>
        <dbReference type="ARBA" id="ARBA00048894"/>
    </source>
</evidence>
<keyword evidence="8 27" id="KW-0378">Hydrolase</keyword>
<evidence type="ECO:0000256" key="11">
    <source>
        <dbReference type="ARBA" id="ARBA00023242"/>
    </source>
</evidence>
<evidence type="ECO:0000256" key="25">
    <source>
        <dbReference type="ARBA" id="ARBA00049032"/>
    </source>
</evidence>
<dbReference type="Proteomes" id="UP000053820">
    <property type="component" value="Unassembled WGS sequence"/>
</dbReference>
<evidence type="ECO:0000256" key="6">
    <source>
        <dbReference type="ARBA" id="ARBA00022490"/>
    </source>
</evidence>
<dbReference type="PRINTS" id="PR01403">
    <property type="entry name" value="8OXTPHPHTASE"/>
</dbReference>